<evidence type="ECO:0000256" key="2">
    <source>
        <dbReference type="SAM" id="SignalP"/>
    </source>
</evidence>
<evidence type="ECO:0000313" key="3">
    <source>
        <dbReference type="EMBL" id="GAA5145980.1"/>
    </source>
</evidence>
<keyword evidence="2" id="KW-0732">Signal</keyword>
<dbReference type="EMBL" id="BAABKG010000002">
    <property type="protein sequence ID" value="GAA5145980.1"/>
    <property type="molecule type" value="Genomic_DNA"/>
</dbReference>
<feature type="compositionally biased region" description="Basic and acidic residues" evidence="1">
    <location>
        <begin position="273"/>
        <end position="287"/>
    </location>
</feature>
<name>A0ABP9PFX7_9ACTN</name>
<comment type="caution">
    <text evidence="3">The sequence shown here is derived from an EMBL/GenBank/DDBJ whole genome shotgun (WGS) entry which is preliminary data.</text>
</comment>
<proteinExistence type="predicted"/>
<dbReference type="RefSeq" id="WP_345456717.1">
    <property type="nucleotide sequence ID" value="NZ_BAABKG010000002.1"/>
</dbReference>
<feature type="chain" id="PRO_5047010681" description="GH16 domain-containing protein" evidence="2">
    <location>
        <begin position="23"/>
        <end position="546"/>
    </location>
</feature>
<evidence type="ECO:0000256" key="1">
    <source>
        <dbReference type="SAM" id="MobiDB-lite"/>
    </source>
</evidence>
<dbReference type="Proteomes" id="UP001500221">
    <property type="component" value="Unassembled WGS sequence"/>
</dbReference>
<organism evidence="3 4">
    <name type="scientific">Nocardioides marinquilinus</name>
    <dbReference type="NCBI Taxonomy" id="1210400"/>
    <lineage>
        <taxon>Bacteria</taxon>
        <taxon>Bacillati</taxon>
        <taxon>Actinomycetota</taxon>
        <taxon>Actinomycetes</taxon>
        <taxon>Propionibacteriales</taxon>
        <taxon>Nocardioidaceae</taxon>
        <taxon>Nocardioides</taxon>
    </lineage>
</organism>
<protein>
    <recommendedName>
        <fullName evidence="5">GH16 domain-containing protein</fullName>
    </recommendedName>
</protein>
<evidence type="ECO:0008006" key="5">
    <source>
        <dbReference type="Google" id="ProtNLM"/>
    </source>
</evidence>
<gene>
    <name evidence="3" type="ORF">GCM10023340_16210</name>
</gene>
<evidence type="ECO:0000313" key="4">
    <source>
        <dbReference type="Proteomes" id="UP001500221"/>
    </source>
</evidence>
<feature type="region of interest" description="Disordered" evidence="1">
    <location>
        <begin position="273"/>
        <end position="305"/>
    </location>
</feature>
<feature type="signal peptide" evidence="2">
    <location>
        <begin position="1"/>
        <end position="22"/>
    </location>
</feature>
<sequence>MNLVKTAAAVAAGVLGLTLAPAQPATSLSAPAQVAPEATSARPAPAPAGLSVSPKNFFGGQALTFRGRLPKAGQRPIRLEQHLNRPGDEWFPVEGFRGSTKPDGSFDFQFRAPSMFGISYRVRSGALKTRKVTMTAKSQDLVMWVAGDRRDDPTSTAVPVAGRPFQVVVDTTPDLRGRPDTHDLPVLEGRELTLQRRTAENEWRTIATGRADARGMGYFDGLTAPEGTTVYRVRQEDWFEGVTRIGWFPSFPTYVRVAGSSAEARRLERAAARSRTERAAVRTERTARTAAPAARGGTRATQTASQRYGWTPAMWDFGWEAGQSLTSPPSGGRDPRGYWLDWSDGTGRAAKHNGGITLDSKQVAGPGTGDRGTVRATMQGNARAYGRWETRLRLKYDRDSGRDYKILVELVPEQASQYDCGAHNITLAETWSRSSTMRFGVRDGGRTWTGERRIGDIRHTVPALAVQVTPAHITWFLNGAPVGTVRDKSAVPGMPMTLRFSIVGRGSKEMKDLMVISDWQRGFTLERGKQVTGGGTLEQDTVSGGC</sequence>
<keyword evidence="4" id="KW-1185">Reference proteome</keyword>
<feature type="region of interest" description="Disordered" evidence="1">
    <location>
        <begin position="353"/>
        <end position="374"/>
    </location>
</feature>
<reference evidence="4" key="1">
    <citation type="journal article" date="2019" name="Int. J. Syst. Evol. Microbiol.">
        <title>The Global Catalogue of Microorganisms (GCM) 10K type strain sequencing project: providing services to taxonomists for standard genome sequencing and annotation.</title>
        <authorList>
            <consortium name="The Broad Institute Genomics Platform"/>
            <consortium name="The Broad Institute Genome Sequencing Center for Infectious Disease"/>
            <person name="Wu L."/>
            <person name="Ma J."/>
        </authorList>
    </citation>
    <scope>NUCLEOTIDE SEQUENCE [LARGE SCALE GENOMIC DNA]</scope>
    <source>
        <strain evidence="4">JCM 18459</strain>
    </source>
</reference>
<accession>A0ABP9PFX7</accession>
<feature type="compositionally biased region" description="Low complexity" evidence="1">
    <location>
        <begin position="288"/>
        <end position="305"/>
    </location>
</feature>